<reference evidence="2 3" key="1">
    <citation type="journal article" date="2018" name="Nat. Ecol. Evol.">
        <title>Pezizomycetes genomes reveal the molecular basis of ectomycorrhizal truffle lifestyle.</title>
        <authorList>
            <person name="Murat C."/>
            <person name="Payen T."/>
            <person name="Noel B."/>
            <person name="Kuo A."/>
            <person name="Morin E."/>
            <person name="Chen J."/>
            <person name="Kohler A."/>
            <person name="Krizsan K."/>
            <person name="Balestrini R."/>
            <person name="Da Silva C."/>
            <person name="Montanini B."/>
            <person name="Hainaut M."/>
            <person name="Levati E."/>
            <person name="Barry K.W."/>
            <person name="Belfiori B."/>
            <person name="Cichocki N."/>
            <person name="Clum A."/>
            <person name="Dockter R.B."/>
            <person name="Fauchery L."/>
            <person name="Guy J."/>
            <person name="Iotti M."/>
            <person name="Le Tacon F."/>
            <person name="Lindquist E.A."/>
            <person name="Lipzen A."/>
            <person name="Malagnac F."/>
            <person name="Mello A."/>
            <person name="Molinier V."/>
            <person name="Miyauchi S."/>
            <person name="Poulain J."/>
            <person name="Riccioni C."/>
            <person name="Rubini A."/>
            <person name="Sitrit Y."/>
            <person name="Splivallo R."/>
            <person name="Traeger S."/>
            <person name="Wang M."/>
            <person name="Zifcakova L."/>
            <person name="Wipf D."/>
            <person name="Zambonelli A."/>
            <person name="Paolocci F."/>
            <person name="Nowrousian M."/>
            <person name="Ottonello S."/>
            <person name="Baldrian P."/>
            <person name="Spatafora J.W."/>
            <person name="Henrissat B."/>
            <person name="Nagy L.G."/>
            <person name="Aury J.M."/>
            <person name="Wincker P."/>
            <person name="Grigoriev I.V."/>
            <person name="Bonfante P."/>
            <person name="Martin F.M."/>
        </authorList>
    </citation>
    <scope>NUCLEOTIDE SEQUENCE [LARGE SCALE GENOMIC DNA]</scope>
    <source>
        <strain evidence="2 3">120613-1</strain>
    </source>
</reference>
<keyword evidence="1" id="KW-0732">Signal</keyword>
<evidence type="ECO:0000313" key="3">
    <source>
        <dbReference type="Proteomes" id="UP000276215"/>
    </source>
</evidence>
<dbReference type="PANTHER" id="PTHR38847">
    <property type="match status" value="1"/>
</dbReference>
<sequence>MKYSIATLVLGFFAALSAAAPAPTPADDDVDVDPNQVYIEGITYAGTGCKAGTAAISKTQDSKTVTIAFDSYVASIGPGIPFADRRKNCNLNVKLHYPGGYQYTLYQTDYTGYANLEVGVTAQQQSTYWFAGFLNERATLQTTWRGAFVNNYALRDIIGHDAWVWSPCGASTTLNIDTQLTLANNPSSASGFITTDTIDHKVKTIYGVRWRRC</sequence>
<proteinExistence type="predicted"/>
<dbReference type="PANTHER" id="PTHR38847:SF1">
    <property type="entry name" value="PSEUDOURIDINE SYNTHASE RSUA_RLUA-LIKE DOMAIN-CONTAINING PROTEIN"/>
    <property type="match status" value="1"/>
</dbReference>
<dbReference type="EMBL" id="ML120567">
    <property type="protein sequence ID" value="RPA89578.1"/>
    <property type="molecule type" value="Genomic_DNA"/>
</dbReference>
<dbReference type="AlphaFoldDB" id="A0A3N4IXR2"/>
<name>A0A3N4IXR2_9PEZI</name>
<dbReference type="InterPro" id="IPR025649">
    <property type="entry name" value="DUF4360"/>
</dbReference>
<feature type="chain" id="PRO_5018143211" description="Secreted protein" evidence="1">
    <location>
        <begin position="20"/>
        <end position="213"/>
    </location>
</feature>
<evidence type="ECO:0000313" key="2">
    <source>
        <dbReference type="EMBL" id="RPA89578.1"/>
    </source>
</evidence>
<gene>
    <name evidence="2" type="ORF">L873DRAFT_1822566</name>
</gene>
<evidence type="ECO:0000256" key="1">
    <source>
        <dbReference type="SAM" id="SignalP"/>
    </source>
</evidence>
<organism evidence="2 3">
    <name type="scientific">Choiromyces venosus 120613-1</name>
    <dbReference type="NCBI Taxonomy" id="1336337"/>
    <lineage>
        <taxon>Eukaryota</taxon>
        <taxon>Fungi</taxon>
        <taxon>Dikarya</taxon>
        <taxon>Ascomycota</taxon>
        <taxon>Pezizomycotina</taxon>
        <taxon>Pezizomycetes</taxon>
        <taxon>Pezizales</taxon>
        <taxon>Tuberaceae</taxon>
        <taxon>Choiromyces</taxon>
    </lineage>
</organism>
<keyword evidence="3" id="KW-1185">Reference proteome</keyword>
<accession>A0A3N4IXR2</accession>
<feature type="signal peptide" evidence="1">
    <location>
        <begin position="1"/>
        <end position="19"/>
    </location>
</feature>
<evidence type="ECO:0008006" key="4">
    <source>
        <dbReference type="Google" id="ProtNLM"/>
    </source>
</evidence>
<dbReference type="Proteomes" id="UP000276215">
    <property type="component" value="Unassembled WGS sequence"/>
</dbReference>
<dbReference type="OrthoDB" id="152248at2759"/>
<dbReference type="STRING" id="1336337.A0A3N4IXR2"/>
<protein>
    <recommendedName>
        <fullName evidence="4">Secreted protein</fullName>
    </recommendedName>
</protein>
<dbReference type="Pfam" id="PF14273">
    <property type="entry name" value="DUF4360"/>
    <property type="match status" value="1"/>
</dbReference>